<name>A0A411Z5W2_9RHOB</name>
<gene>
    <name evidence="5" type="ORF">D1012_06450</name>
</gene>
<dbReference type="GO" id="GO:0071949">
    <property type="term" value="F:FAD binding"/>
    <property type="evidence" value="ECO:0007669"/>
    <property type="project" value="InterPro"/>
</dbReference>
<keyword evidence="2 5" id="KW-0503">Monooxygenase</keyword>
<evidence type="ECO:0000256" key="3">
    <source>
        <dbReference type="SAM" id="SignalP"/>
    </source>
</evidence>
<feature type="domain" description="FAD-binding" evidence="4">
    <location>
        <begin position="5"/>
        <end position="78"/>
    </location>
</feature>
<proteinExistence type="predicted"/>
<evidence type="ECO:0000313" key="5">
    <source>
        <dbReference type="EMBL" id="RGP38444.1"/>
    </source>
</evidence>
<dbReference type="PANTHER" id="PTHR13789:SF309">
    <property type="entry name" value="PUTATIVE (AFU_ORTHOLOGUE AFUA_6G14510)-RELATED"/>
    <property type="match status" value="1"/>
</dbReference>
<evidence type="ECO:0000259" key="4">
    <source>
        <dbReference type="Pfam" id="PF01494"/>
    </source>
</evidence>
<sequence length="396" mass="41969">MRSTLAIVGAGIGGLATAALAHDAGHAVTLFERFDAPRPLGSGLVIQPVGLAVLEAIGAGAAARRMGQPITRMLGHEVSGREVLNVGYRATAPGLALHRSALFQALWDQCVARGIKVITSATVDAAPLQAGKRALTLSDGRRFGPFDLVVDTSGAASRLSPLQARALPFGAVWGTVPWPDGTGFAPDQLRQRYRAARNMVGVLPLGQRPGLSGTHAAIFWSMPTAALDHWASTDMAAWRAEATALWPEMAPFLTPLTTAADLTPARYTHGTLRRPFAPALAFVGDSAHRASPQLGQGANMALLDAMALVTALGMENPLPAYAAMRRWHVRTYQAMSAVFTPMYQSGSRSLPLLRDHLLAPFAPLPGIRHLLTRLVSGDMLPPLAGQTFPDQGFLKP</sequence>
<dbReference type="GO" id="GO:0004497">
    <property type="term" value="F:monooxygenase activity"/>
    <property type="evidence" value="ECO:0007669"/>
    <property type="project" value="UniProtKB-KW"/>
</dbReference>
<dbReference type="Proteomes" id="UP000284547">
    <property type="component" value="Unassembled WGS sequence"/>
</dbReference>
<dbReference type="InterPro" id="IPR050493">
    <property type="entry name" value="FAD-dep_Monooxygenase_BioMet"/>
</dbReference>
<reference evidence="5 6" key="1">
    <citation type="submission" date="2018-08" db="EMBL/GenBank/DDBJ databases">
        <title>Flavobacterium tibetense sp. nov., isolated from a wetland YonghuCo on Tibetan Plateau.</title>
        <authorList>
            <person name="Phurbu D."/>
            <person name="Lu H."/>
            <person name="Xing P."/>
        </authorList>
    </citation>
    <scope>NUCLEOTIDE SEQUENCE [LARGE SCALE GENOMIC DNA]</scope>
    <source>
        <strain evidence="5 6">DJC</strain>
    </source>
</reference>
<dbReference type="Gene3D" id="3.50.50.60">
    <property type="entry name" value="FAD/NAD(P)-binding domain"/>
    <property type="match status" value="1"/>
</dbReference>
<keyword evidence="1" id="KW-0560">Oxidoreductase</keyword>
<feature type="signal peptide" evidence="3">
    <location>
        <begin position="1"/>
        <end position="21"/>
    </location>
</feature>
<feature type="chain" id="PRO_5019471561" evidence="3">
    <location>
        <begin position="22"/>
        <end position="396"/>
    </location>
</feature>
<dbReference type="RefSeq" id="WP_118150490.1">
    <property type="nucleotide sequence ID" value="NZ_QWEY01000002.1"/>
</dbReference>
<dbReference type="PRINTS" id="PR00420">
    <property type="entry name" value="RNGMNOXGNASE"/>
</dbReference>
<dbReference type="InterPro" id="IPR002938">
    <property type="entry name" value="FAD-bd"/>
</dbReference>
<feature type="domain" description="FAD-binding" evidence="4">
    <location>
        <begin position="281"/>
        <end position="314"/>
    </location>
</feature>
<comment type="caution">
    <text evidence="5">The sequence shown here is derived from an EMBL/GenBank/DDBJ whole genome shotgun (WGS) entry which is preliminary data.</text>
</comment>
<dbReference type="PANTHER" id="PTHR13789">
    <property type="entry name" value="MONOOXYGENASE"/>
    <property type="match status" value="1"/>
</dbReference>
<dbReference type="EMBL" id="QWEY01000002">
    <property type="protein sequence ID" value="RGP38444.1"/>
    <property type="molecule type" value="Genomic_DNA"/>
</dbReference>
<dbReference type="OrthoDB" id="5499180at2"/>
<dbReference type="InterPro" id="IPR036188">
    <property type="entry name" value="FAD/NAD-bd_sf"/>
</dbReference>
<keyword evidence="3" id="KW-0732">Signal</keyword>
<evidence type="ECO:0000256" key="2">
    <source>
        <dbReference type="ARBA" id="ARBA00023033"/>
    </source>
</evidence>
<keyword evidence="6" id="KW-1185">Reference proteome</keyword>
<dbReference type="Pfam" id="PF01494">
    <property type="entry name" value="FAD_binding_3"/>
    <property type="match status" value="2"/>
</dbReference>
<evidence type="ECO:0000256" key="1">
    <source>
        <dbReference type="ARBA" id="ARBA00023002"/>
    </source>
</evidence>
<organism evidence="5 6">
    <name type="scientific">Pseudotabrizicola alkalilacus</name>
    <dbReference type="NCBI Taxonomy" id="2305252"/>
    <lineage>
        <taxon>Bacteria</taxon>
        <taxon>Pseudomonadati</taxon>
        <taxon>Pseudomonadota</taxon>
        <taxon>Alphaproteobacteria</taxon>
        <taxon>Rhodobacterales</taxon>
        <taxon>Paracoccaceae</taxon>
        <taxon>Pseudotabrizicola</taxon>
    </lineage>
</organism>
<dbReference type="AlphaFoldDB" id="A0A411Z5W2"/>
<accession>A0A411Z5W2</accession>
<evidence type="ECO:0000313" key="6">
    <source>
        <dbReference type="Proteomes" id="UP000284547"/>
    </source>
</evidence>
<protein>
    <submittedName>
        <fullName evidence="5">FAD-dependent monooxygenase</fullName>
    </submittedName>
</protein>
<dbReference type="SUPFAM" id="SSF51905">
    <property type="entry name" value="FAD/NAD(P)-binding domain"/>
    <property type="match status" value="1"/>
</dbReference>